<name>C5FZ15_ARTOC</name>
<organism evidence="2 3">
    <name type="scientific">Arthroderma otae (strain ATCC MYA-4605 / CBS 113480)</name>
    <name type="common">Microsporum canis</name>
    <dbReference type="NCBI Taxonomy" id="554155"/>
    <lineage>
        <taxon>Eukaryota</taxon>
        <taxon>Fungi</taxon>
        <taxon>Dikarya</taxon>
        <taxon>Ascomycota</taxon>
        <taxon>Pezizomycotina</taxon>
        <taxon>Eurotiomycetes</taxon>
        <taxon>Eurotiomycetidae</taxon>
        <taxon>Onygenales</taxon>
        <taxon>Arthrodermataceae</taxon>
        <taxon>Microsporum</taxon>
    </lineage>
</organism>
<dbReference type="PANTHER" id="PTHR28307:SF1">
    <property type="entry name" value="PAL1 CELL MORPHOLOGY PROTEIN"/>
    <property type="match status" value="1"/>
</dbReference>
<gene>
    <name evidence="2" type="ORF">MCYG_07582</name>
</gene>
<dbReference type="VEuPathDB" id="FungiDB:MCYG_07582"/>
<proteinExistence type="predicted"/>
<dbReference type="EMBL" id="DS995707">
    <property type="protein sequence ID" value="EEQ34763.1"/>
    <property type="molecule type" value="Genomic_DNA"/>
</dbReference>
<dbReference type="HOGENOM" id="CLU_095009_0_0_1"/>
<dbReference type="GO" id="GO:0005737">
    <property type="term" value="C:cytoplasm"/>
    <property type="evidence" value="ECO:0007669"/>
    <property type="project" value="TreeGrafter"/>
</dbReference>
<evidence type="ECO:0000313" key="3">
    <source>
        <dbReference type="Proteomes" id="UP000002035"/>
    </source>
</evidence>
<dbReference type="Pfam" id="PF08316">
    <property type="entry name" value="Pal1"/>
    <property type="match status" value="1"/>
</dbReference>
<dbReference type="GeneID" id="9230463"/>
<dbReference type="InterPro" id="IPR013226">
    <property type="entry name" value="Pal1"/>
</dbReference>
<dbReference type="PANTHER" id="PTHR28307">
    <property type="entry name" value="PROTEIN PAL1"/>
    <property type="match status" value="1"/>
</dbReference>
<reference evidence="3" key="1">
    <citation type="journal article" date="2012" name="MBio">
        <title>Comparative genome analysis of Trichophyton rubrum and related dermatophytes reveals candidate genes involved in infection.</title>
        <authorList>
            <person name="Martinez D.A."/>
            <person name="Oliver B.G."/>
            <person name="Graeser Y."/>
            <person name="Goldberg J.M."/>
            <person name="Li W."/>
            <person name="Martinez-Rossi N.M."/>
            <person name="Monod M."/>
            <person name="Shelest E."/>
            <person name="Barton R.C."/>
            <person name="Birch E."/>
            <person name="Brakhage A.A."/>
            <person name="Chen Z."/>
            <person name="Gurr S.J."/>
            <person name="Heiman D."/>
            <person name="Heitman J."/>
            <person name="Kosti I."/>
            <person name="Rossi A."/>
            <person name="Saif S."/>
            <person name="Samalova M."/>
            <person name="Saunders C.W."/>
            <person name="Shea T."/>
            <person name="Summerbell R.C."/>
            <person name="Xu J."/>
            <person name="Young S."/>
            <person name="Zeng Q."/>
            <person name="Birren B.W."/>
            <person name="Cuomo C.A."/>
            <person name="White T.C."/>
        </authorList>
    </citation>
    <scope>NUCLEOTIDE SEQUENCE [LARGE SCALE GENOMIC DNA]</scope>
    <source>
        <strain evidence="3">ATCC MYA-4605 / CBS 113480</strain>
    </source>
</reference>
<evidence type="ECO:0000313" key="2">
    <source>
        <dbReference type="EMBL" id="EEQ34763.1"/>
    </source>
</evidence>
<evidence type="ECO:0000256" key="1">
    <source>
        <dbReference type="SAM" id="MobiDB-lite"/>
    </source>
</evidence>
<dbReference type="AlphaFoldDB" id="C5FZ15"/>
<dbReference type="Proteomes" id="UP000002035">
    <property type="component" value="Unassembled WGS sequence"/>
</dbReference>
<keyword evidence="3" id="KW-1185">Reference proteome</keyword>
<feature type="region of interest" description="Disordered" evidence="1">
    <location>
        <begin position="54"/>
        <end position="78"/>
    </location>
</feature>
<dbReference type="OrthoDB" id="4173717at2759"/>
<sequence length="256" mass="29366">MAWPMTHGNSMVIMENFATQTRDPTYISFISDAPASQISTSFFMPACCPEAEPIVPTEPPLRGRQMYQPDGPSSVRRDREPRMSLMAIRHPNYYARNPQQEAYFGENRPSLLIRPDLIDKMDTVSELYHHEGPYDAAARERNIFPDQAPMQALQYSTAEALRATPHDMIIDSIRERRPLDGVATLPPGSRDMSGRVLNYKEGANMMVEDRGNFQRHPGAKFENGDPPMDPYYNQEDIEKRRLERKRARSCWVRCGN</sequence>
<evidence type="ECO:0008006" key="4">
    <source>
        <dbReference type="Google" id="ProtNLM"/>
    </source>
</evidence>
<dbReference type="RefSeq" id="XP_002843799.1">
    <property type="nucleotide sequence ID" value="XM_002843753.1"/>
</dbReference>
<accession>C5FZ15</accession>
<dbReference type="eggNOG" id="ENOG502RB1B">
    <property type="taxonomic scope" value="Eukaryota"/>
</dbReference>
<protein>
    <recommendedName>
        <fullName evidence="4">Pal1 cell morphology protein</fullName>
    </recommendedName>
</protein>